<dbReference type="InterPro" id="IPR003018">
    <property type="entry name" value="GAF"/>
</dbReference>
<dbReference type="InterPro" id="IPR000014">
    <property type="entry name" value="PAS"/>
</dbReference>
<dbReference type="InterPro" id="IPR013656">
    <property type="entry name" value="PAS_4"/>
</dbReference>
<dbReference type="SMART" id="SM00387">
    <property type="entry name" value="HATPase_c"/>
    <property type="match status" value="1"/>
</dbReference>
<dbReference type="NCBIfam" id="TIGR00229">
    <property type="entry name" value="sensory_box"/>
    <property type="match status" value="2"/>
</dbReference>
<keyword evidence="3" id="KW-0597">Phosphoprotein</keyword>
<feature type="domain" description="Histidine kinase" evidence="6">
    <location>
        <begin position="777"/>
        <end position="996"/>
    </location>
</feature>
<dbReference type="Pfam" id="PF13185">
    <property type="entry name" value="GAF_2"/>
    <property type="match status" value="1"/>
</dbReference>
<dbReference type="FunFam" id="3.30.450.20:FF:000099">
    <property type="entry name" value="Sensory box sensor histidine kinase"/>
    <property type="match status" value="1"/>
</dbReference>
<dbReference type="Pfam" id="PF00512">
    <property type="entry name" value="HisKA"/>
    <property type="match status" value="1"/>
</dbReference>
<proteinExistence type="predicted"/>
<evidence type="ECO:0000256" key="2">
    <source>
        <dbReference type="ARBA" id="ARBA00012438"/>
    </source>
</evidence>
<dbReference type="InterPro" id="IPR035965">
    <property type="entry name" value="PAS-like_dom_sf"/>
</dbReference>
<dbReference type="SMART" id="SM00065">
    <property type="entry name" value="GAF"/>
    <property type="match status" value="2"/>
</dbReference>
<evidence type="ECO:0000256" key="1">
    <source>
        <dbReference type="ARBA" id="ARBA00000085"/>
    </source>
</evidence>
<evidence type="ECO:0000259" key="8">
    <source>
        <dbReference type="PROSITE" id="PS50113"/>
    </source>
</evidence>
<gene>
    <name evidence="9" type="ORF">BXP70_19215</name>
</gene>
<dbReference type="Gene3D" id="1.10.287.130">
    <property type="match status" value="1"/>
</dbReference>
<dbReference type="CDD" id="cd00130">
    <property type="entry name" value="PAS"/>
    <property type="match status" value="2"/>
</dbReference>
<dbReference type="Pfam" id="PF01590">
    <property type="entry name" value="GAF"/>
    <property type="match status" value="1"/>
</dbReference>
<dbReference type="PROSITE" id="PS50109">
    <property type="entry name" value="HIS_KIN"/>
    <property type="match status" value="1"/>
</dbReference>
<dbReference type="InterPro" id="IPR005467">
    <property type="entry name" value="His_kinase_dom"/>
</dbReference>
<dbReference type="InterPro" id="IPR052162">
    <property type="entry name" value="Sensor_kinase/Photoreceptor"/>
</dbReference>
<feature type="domain" description="PAC" evidence="8">
    <location>
        <begin position="399"/>
        <end position="452"/>
    </location>
</feature>
<comment type="caution">
    <text evidence="9">The sequence shown here is derived from an EMBL/GenBank/DDBJ whole genome shotgun (WGS) entry which is preliminary data.</text>
</comment>
<evidence type="ECO:0000313" key="9">
    <source>
        <dbReference type="EMBL" id="OUJ72380.1"/>
    </source>
</evidence>
<dbReference type="InterPro" id="IPR000700">
    <property type="entry name" value="PAS-assoc_C"/>
</dbReference>
<dbReference type="RefSeq" id="WP_086595726.1">
    <property type="nucleotide sequence ID" value="NZ_MTSE01000011.1"/>
</dbReference>
<dbReference type="Gene3D" id="3.30.450.40">
    <property type="match status" value="2"/>
</dbReference>
<dbReference type="SMART" id="SM00086">
    <property type="entry name" value="PAC"/>
    <property type="match status" value="2"/>
</dbReference>
<evidence type="ECO:0000259" key="7">
    <source>
        <dbReference type="PROSITE" id="PS50112"/>
    </source>
</evidence>
<evidence type="ECO:0000256" key="5">
    <source>
        <dbReference type="ARBA" id="ARBA00022777"/>
    </source>
</evidence>
<keyword evidence="10" id="KW-1185">Reference proteome</keyword>
<dbReference type="Gene3D" id="3.30.565.10">
    <property type="entry name" value="Histidine kinase-like ATPase, C-terminal domain"/>
    <property type="match status" value="1"/>
</dbReference>
<keyword evidence="4" id="KW-0808">Transferase</keyword>
<dbReference type="SMART" id="SM00091">
    <property type="entry name" value="PAS"/>
    <property type="match status" value="2"/>
</dbReference>
<dbReference type="InterPro" id="IPR003661">
    <property type="entry name" value="HisK_dim/P_dom"/>
</dbReference>
<dbReference type="SMART" id="SM00388">
    <property type="entry name" value="HisKA"/>
    <property type="match status" value="1"/>
</dbReference>
<evidence type="ECO:0000313" key="10">
    <source>
        <dbReference type="Proteomes" id="UP000194873"/>
    </source>
</evidence>
<dbReference type="InterPro" id="IPR029016">
    <property type="entry name" value="GAF-like_dom_sf"/>
</dbReference>
<dbReference type="PANTHER" id="PTHR43304:SF1">
    <property type="entry name" value="PAC DOMAIN-CONTAINING PROTEIN"/>
    <property type="match status" value="1"/>
</dbReference>
<dbReference type="InterPro" id="IPR036097">
    <property type="entry name" value="HisK_dim/P_sf"/>
</dbReference>
<keyword evidence="5" id="KW-0418">Kinase</keyword>
<dbReference type="Pfam" id="PF08448">
    <property type="entry name" value="PAS_4"/>
    <property type="match status" value="1"/>
</dbReference>
<dbReference type="Gene3D" id="3.30.450.20">
    <property type="entry name" value="PAS domain"/>
    <property type="match status" value="2"/>
</dbReference>
<dbReference type="Proteomes" id="UP000194873">
    <property type="component" value="Unassembled WGS sequence"/>
</dbReference>
<reference evidence="9 10" key="1">
    <citation type="submission" date="2017-01" db="EMBL/GenBank/DDBJ databases">
        <title>A new Hymenobacter.</title>
        <authorList>
            <person name="Liang Y."/>
            <person name="Feng F."/>
        </authorList>
    </citation>
    <scope>NUCLEOTIDE SEQUENCE [LARGE SCALE GENOMIC DNA]</scope>
    <source>
        <strain evidence="9">MIMBbqt21</strain>
    </source>
</reference>
<accession>A0A243WAI4</accession>
<dbReference type="CDD" id="cd00082">
    <property type="entry name" value="HisKA"/>
    <property type="match status" value="1"/>
</dbReference>
<name>A0A243WAI4_9BACT</name>
<evidence type="ECO:0000256" key="3">
    <source>
        <dbReference type="ARBA" id="ARBA00022553"/>
    </source>
</evidence>
<organism evidence="9 10">
    <name type="scientific">Hymenobacter crusticola</name>
    <dbReference type="NCBI Taxonomy" id="1770526"/>
    <lineage>
        <taxon>Bacteria</taxon>
        <taxon>Pseudomonadati</taxon>
        <taxon>Bacteroidota</taxon>
        <taxon>Cytophagia</taxon>
        <taxon>Cytophagales</taxon>
        <taxon>Hymenobacteraceae</taxon>
        <taxon>Hymenobacter</taxon>
    </lineage>
</organism>
<dbReference type="PRINTS" id="PR00344">
    <property type="entry name" value="BCTRLSENSOR"/>
</dbReference>
<dbReference type="InterPro" id="IPR004358">
    <property type="entry name" value="Sig_transdc_His_kin-like_C"/>
</dbReference>
<sequence length="1006" mass="111820">MPVAASFQYPDVFPCESLLTTVLDVSSSGLVLCTPVYDSAGTLQDLAFAFLNPVAQQMLGLPAQPSTAYVQQFPNCRTDESWAALLDAFLSNERRSFQLTATLNDQLGRWQVESQRVGGGLLLSLTTEAAQPEAAALAAEPKRRQAEEALRQTQEQQAFLLHLSDRLRPLADPAGIQYEAACALGQYVGASRVGYAEDQGDNAHIVVTRNYTQAGVASLEGYYHYDDYGPELLRAFKQGRSVVRPDIAHDPELSEQEKAAHAVLQLGATINVPLLKDGQLIAVLFMHYPQAHAWRDEELALLEETAERTWSAVMRARSEAALRASEKRFRTMADAVPQIIWITDGEGRTEFFNRQWSRYTGVAFEPSTAAAVAGGFVHPADGARTMEVFEQARRTGTVFEVEHRIRAADGTYRWFLVRAEPFRDPASGQIIRWYGSSADIDDRKQAEETLRAREQQLTFLLQLSDTLRPLTDSVAVQVTAARLLGEHLAVDRAYYIDIDETAQQFVVAHDWHRPGAPSHARRYPLGDWAMPWLLDGQTWVCRDVDTDPVLPNEQRAAYRGNDIRAAVVVPLLKQGRLVATFVANQTTPRAWTAQEVALVEEVAERIWGPVERVRVQEALRASEEKLAVVFAALPVGVGVVDIRGNVVLANSSMQQYLSTGVIPARDARRGRWRAYHPDGHLLDRTEFPGARALRGEEVVPGVEMVYTKEDGTQVWTRVSAVPLLNGQSQVSGHVMVVIDITAAKEAEQALRQSQQQLQHSNAQLTHTNIDLDNFIYTASHDLKAPITNIEGLVSLVQEQLPPELPLTRELQPILDMMQDAVTRFKRTLDHLSDVVKLQKEHTAPVTAVLLQPVIEEVRQDLQPLLAATGAQVVVDVAACPGVWFSPKNLRSVVYNLLSNAVKFRHPDRVPQVRIFCQLDPAGQYLVLRVQDNGLGIAKSQYQELFTMFRRLHTHVEGSGLGLYMVKRIVENEGGRVEVQSQLQVGTTFSVYLPYRPFPTATTSAPA</sequence>
<dbReference type="InterPro" id="IPR001610">
    <property type="entry name" value="PAC"/>
</dbReference>
<dbReference type="SUPFAM" id="SSF55781">
    <property type="entry name" value="GAF domain-like"/>
    <property type="match status" value="2"/>
</dbReference>
<feature type="domain" description="PAS" evidence="7">
    <location>
        <begin position="325"/>
        <end position="396"/>
    </location>
</feature>
<dbReference type="SUPFAM" id="SSF47384">
    <property type="entry name" value="Homodimeric domain of signal transducing histidine kinase"/>
    <property type="match status" value="1"/>
</dbReference>
<dbReference type="InterPro" id="IPR003594">
    <property type="entry name" value="HATPase_dom"/>
</dbReference>
<protein>
    <recommendedName>
        <fullName evidence="2">histidine kinase</fullName>
        <ecNumber evidence="2">2.7.13.3</ecNumber>
    </recommendedName>
</protein>
<dbReference type="PANTHER" id="PTHR43304">
    <property type="entry name" value="PHYTOCHROME-LIKE PROTEIN CPH1"/>
    <property type="match status" value="1"/>
</dbReference>
<dbReference type="EC" id="2.7.13.3" evidence="2"/>
<comment type="catalytic activity">
    <reaction evidence="1">
        <text>ATP + protein L-histidine = ADP + protein N-phospho-L-histidine.</text>
        <dbReference type="EC" id="2.7.13.3"/>
    </reaction>
</comment>
<dbReference type="GO" id="GO:0000155">
    <property type="term" value="F:phosphorelay sensor kinase activity"/>
    <property type="evidence" value="ECO:0007669"/>
    <property type="project" value="InterPro"/>
</dbReference>
<dbReference type="EMBL" id="MTSE01000011">
    <property type="protein sequence ID" value="OUJ72380.1"/>
    <property type="molecule type" value="Genomic_DNA"/>
</dbReference>
<dbReference type="InterPro" id="IPR013655">
    <property type="entry name" value="PAS_fold_3"/>
</dbReference>
<dbReference type="PROSITE" id="PS50113">
    <property type="entry name" value="PAC"/>
    <property type="match status" value="2"/>
</dbReference>
<evidence type="ECO:0000259" key="6">
    <source>
        <dbReference type="PROSITE" id="PS50109"/>
    </source>
</evidence>
<dbReference type="InterPro" id="IPR036890">
    <property type="entry name" value="HATPase_C_sf"/>
</dbReference>
<dbReference type="Pfam" id="PF02518">
    <property type="entry name" value="HATPase_c"/>
    <property type="match status" value="1"/>
</dbReference>
<dbReference type="Pfam" id="PF08447">
    <property type="entry name" value="PAS_3"/>
    <property type="match status" value="1"/>
</dbReference>
<feature type="domain" description="PAC" evidence="8">
    <location>
        <begin position="700"/>
        <end position="752"/>
    </location>
</feature>
<dbReference type="SUPFAM" id="SSF55874">
    <property type="entry name" value="ATPase domain of HSP90 chaperone/DNA topoisomerase II/histidine kinase"/>
    <property type="match status" value="1"/>
</dbReference>
<dbReference type="SUPFAM" id="SSF55785">
    <property type="entry name" value="PYP-like sensor domain (PAS domain)"/>
    <property type="match status" value="2"/>
</dbReference>
<dbReference type="OrthoDB" id="9766459at2"/>
<dbReference type="AlphaFoldDB" id="A0A243WAI4"/>
<dbReference type="PROSITE" id="PS50112">
    <property type="entry name" value="PAS"/>
    <property type="match status" value="1"/>
</dbReference>
<evidence type="ECO:0000256" key="4">
    <source>
        <dbReference type="ARBA" id="ARBA00022679"/>
    </source>
</evidence>